<dbReference type="InterPro" id="IPR009057">
    <property type="entry name" value="Homeodomain-like_sf"/>
</dbReference>
<keyword evidence="2" id="KW-0804">Transcription</keyword>
<dbReference type="SMART" id="SM00342">
    <property type="entry name" value="HTH_ARAC"/>
    <property type="match status" value="1"/>
</dbReference>
<dbReference type="PROSITE" id="PS01124">
    <property type="entry name" value="HTH_ARAC_FAMILY_2"/>
    <property type="match status" value="1"/>
</dbReference>
<sequence length="284" mass="32583">MVLIFEKLRKEDYFLFASAMYSQPISCSSIIEQATNPFISFHQQLGCFHSDWHQHEWGQLMYAEKGCLHVSSQEKQVLIPGWYGVWIPPNTYHASWSTNSQLHMRAICFPVDAGKPCLCRTIAVFPVSTLLREMIRYTERWGQEPIHEAQATRFLQALEDVLPGEVEKSIPVCLPSTRHPKLLAITSYIQENLAQPINFLWLSREFGLSARSLSRLFMHELGSSFSTYCKIARIMRALELIEMGYDNVAQLATAVGYESMATFSNNFLALCGQRPLLYIHSKRH</sequence>
<accession>A0ABW6ATM7</accession>
<comment type="caution">
    <text evidence="4">The sequence shown here is derived from an EMBL/GenBank/DDBJ whole genome shotgun (WGS) entry which is preliminary data.</text>
</comment>
<dbReference type="InterPro" id="IPR011051">
    <property type="entry name" value="RmlC_Cupin_sf"/>
</dbReference>
<evidence type="ECO:0000313" key="4">
    <source>
        <dbReference type="EMBL" id="MFD2937827.1"/>
    </source>
</evidence>
<name>A0ABW6ATM7_9BACT</name>
<feature type="domain" description="HTH araC/xylS-type" evidence="3">
    <location>
        <begin position="183"/>
        <end position="281"/>
    </location>
</feature>
<dbReference type="Proteomes" id="UP001597512">
    <property type="component" value="Unassembled WGS sequence"/>
</dbReference>
<dbReference type="PANTHER" id="PTHR11019:SF159">
    <property type="entry name" value="TRANSCRIPTIONAL REGULATOR-RELATED"/>
    <property type="match status" value="1"/>
</dbReference>
<dbReference type="PANTHER" id="PTHR11019">
    <property type="entry name" value="HTH-TYPE TRANSCRIPTIONAL REGULATOR NIMR"/>
    <property type="match status" value="1"/>
</dbReference>
<dbReference type="SUPFAM" id="SSF46689">
    <property type="entry name" value="Homeodomain-like"/>
    <property type="match status" value="1"/>
</dbReference>
<proteinExistence type="predicted"/>
<evidence type="ECO:0000256" key="1">
    <source>
        <dbReference type="ARBA" id="ARBA00023015"/>
    </source>
</evidence>
<evidence type="ECO:0000313" key="5">
    <source>
        <dbReference type="Proteomes" id="UP001597512"/>
    </source>
</evidence>
<dbReference type="InterPro" id="IPR018060">
    <property type="entry name" value="HTH_AraC"/>
</dbReference>
<keyword evidence="5" id="KW-1185">Reference proteome</keyword>
<gene>
    <name evidence="4" type="ORF">ACFS25_28930</name>
</gene>
<protein>
    <submittedName>
        <fullName evidence="4">Helix-turn-helix domain-containing protein</fullName>
    </submittedName>
</protein>
<evidence type="ECO:0000256" key="2">
    <source>
        <dbReference type="ARBA" id="ARBA00023163"/>
    </source>
</evidence>
<dbReference type="SUPFAM" id="SSF51182">
    <property type="entry name" value="RmlC-like cupins"/>
    <property type="match status" value="1"/>
</dbReference>
<organism evidence="4 5">
    <name type="scientific">Spirosoma flavum</name>
    <dbReference type="NCBI Taxonomy" id="2048557"/>
    <lineage>
        <taxon>Bacteria</taxon>
        <taxon>Pseudomonadati</taxon>
        <taxon>Bacteroidota</taxon>
        <taxon>Cytophagia</taxon>
        <taxon>Cytophagales</taxon>
        <taxon>Cytophagaceae</taxon>
        <taxon>Spirosoma</taxon>
    </lineage>
</organism>
<reference evidence="5" key="1">
    <citation type="journal article" date="2019" name="Int. J. Syst. Evol. Microbiol.">
        <title>The Global Catalogue of Microorganisms (GCM) 10K type strain sequencing project: providing services to taxonomists for standard genome sequencing and annotation.</title>
        <authorList>
            <consortium name="The Broad Institute Genomics Platform"/>
            <consortium name="The Broad Institute Genome Sequencing Center for Infectious Disease"/>
            <person name="Wu L."/>
            <person name="Ma J."/>
        </authorList>
    </citation>
    <scope>NUCLEOTIDE SEQUENCE [LARGE SCALE GENOMIC DNA]</scope>
    <source>
        <strain evidence="5">KCTC 52490</strain>
    </source>
</reference>
<dbReference type="EMBL" id="JBHUOM010000045">
    <property type="protein sequence ID" value="MFD2937827.1"/>
    <property type="molecule type" value="Genomic_DNA"/>
</dbReference>
<dbReference type="Gene3D" id="1.10.10.60">
    <property type="entry name" value="Homeodomain-like"/>
    <property type="match status" value="1"/>
</dbReference>
<evidence type="ECO:0000259" key="3">
    <source>
        <dbReference type="PROSITE" id="PS01124"/>
    </source>
</evidence>
<dbReference type="Pfam" id="PF12833">
    <property type="entry name" value="HTH_18"/>
    <property type="match status" value="1"/>
</dbReference>
<keyword evidence="1" id="KW-0805">Transcription regulation</keyword>
<dbReference type="RefSeq" id="WP_381508268.1">
    <property type="nucleotide sequence ID" value="NZ_JBHUOM010000045.1"/>
</dbReference>